<proteinExistence type="predicted"/>
<accession>A0A0A9CNF3</accession>
<evidence type="ECO:0000313" key="1">
    <source>
        <dbReference type="EMBL" id="JAD73032.1"/>
    </source>
</evidence>
<sequence length="36" mass="3994">MFKFSCHSIVCSAAEAGRSPRVLLDEPGEFRVLVLQ</sequence>
<dbReference type="EMBL" id="GBRH01224863">
    <property type="protein sequence ID" value="JAD73032.1"/>
    <property type="molecule type" value="Transcribed_RNA"/>
</dbReference>
<dbReference type="AlphaFoldDB" id="A0A0A9CNF3"/>
<reference evidence="1" key="1">
    <citation type="submission" date="2014-09" db="EMBL/GenBank/DDBJ databases">
        <authorList>
            <person name="Magalhaes I.L.F."/>
            <person name="Oliveira U."/>
            <person name="Santos F.R."/>
            <person name="Vidigal T.H.D.A."/>
            <person name="Brescovit A.D."/>
            <person name="Santos A.J."/>
        </authorList>
    </citation>
    <scope>NUCLEOTIDE SEQUENCE</scope>
    <source>
        <tissue evidence="1">Shoot tissue taken approximately 20 cm above the soil surface</tissue>
    </source>
</reference>
<protein>
    <submittedName>
        <fullName evidence="1">Uncharacterized protein</fullName>
    </submittedName>
</protein>
<name>A0A0A9CNF3_ARUDO</name>
<reference evidence="1" key="2">
    <citation type="journal article" date="2015" name="Data Brief">
        <title>Shoot transcriptome of the giant reed, Arundo donax.</title>
        <authorList>
            <person name="Barrero R.A."/>
            <person name="Guerrero F.D."/>
            <person name="Moolhuijzen P."/>
            <person name="Goolsby J.A."/>
            <person name="Tidwell J."/>
            <person name="Bellgard S.E."/>
            <person name="Bellgard M.I."/>
        </authorList>
    </citation>
    <scope>NUCLEOTIDE SEQUENCE</scope>
    <source>
        <tissue evidence="1">Shoot tissue taken approximately 20 cm above the soil surface</tissue>
    </source>
</reference>
<organism evidence="1">
    <name type="scientific">Arundo donax</name>
    <name type="common">Giant reed</name>
    <name type="synonym">Donax arundinaceus</name>
    <dbReference type="NCBI Taxonomy" id="35708"/>
    <lineage>
        <taxon>Eukaryota</taxon>
        <taxon>Viridiplantae</taxon>
        <taxon>Streptophyta</taxon>
        <taxon>Embryophyta</taxon>
        <taxon>Tracheophyta</taxon>
        <taxon>Spermatophyta</taxon>
        <taxon>Magnoliopsida</taxon>
        <taxon>Liliopsida</taxon>
        <taxon>Poales</taxon>
        <taxon>Poaceae</taxon>
        <taxon>PACMAD clade</taxon>
        <taxon>Arundinoideae</taxon>
        <taxon>Arundineae</taxon>
        <taxon>Arundo</taxon>
    </lineage>
</organism>